<sequence length="127" mass="13618">MIGYVTLGTNNIEKAAQFYDQLLASLGATRFMESDRLIAWAVSPEQPAFCVVKPYDGESASVGNGVMIALSVDSPDKVDALYQKALSLGATCEGEPGPRQLAGVYAAYFRDLDGNKLNVFNFAVTQS</sequence>
<dbReference type="EMBL" id="BNCK01000004">
    <property type="protein sequence ID" value="GHF92554.1"/>
    <property type="molecule type" value="Genomic_DNA"/>
</dbReference>
<dbReference type="PANTHER" id="PTHR35006">
    <property type="entry name" value="GLYOXALASE FAMILY PROTEIN (AFU_ORTHOLOGUE AFUA_5G14830)"/>
    <property type="match status" value="1"/>
</dbReference>
<keyword evidence="3" id="KW-1185">Reference proteome</keyword>
<dbReference type="InterPro" id="IPR004360">
    <property type="entry name" value="Glyas_Fos-R_dOase_dom"/>
</dbReference>
<dbReference type="Pfam" id="PF00903">
    <property type="entry name" value="Glyoxalase"/>
    <property type="match status" value="1"/>
</dbReference>
<dbReference type="CDD" id="cd07262">
    <property type="entry name" value="VOC_like"/>
    <property type="match status" value="1"/>
</dbReference>
<evidence type="ECO:0000313" key="2">
    <source>
        <dbReference type="EMBL" id="GHF92554.1"/>
    </source>
</evidence>
<evidence type="ECO:0000259" key="1">
    <source>
        <dbReference type="PROSITE" id="PS51819"/>
    </source>
</evidence>
<dbReference type="Gene3D" id="3.10.180.10">
    <property type="entry name" value="2,3-Dihydroxybiphenyl 1,2-Dioxygenase, domain 1"/>
    <property type="match status" value="1"/>
</dbReference>
<accession>A0A919EKM0</accession>
<comment type="caution">
    <text evidence="2">The sequence shown here is derived from an EMBL/GenBank/DDBJ whole genome shotgun (WGS) entry which is preliminary data.</text>
</comment>
<dbReference type="PROSITE" id="PS51819">
    <property type="entry name" value="VOC"/>
    <property type="match status" value="1"/>
</dbReference>
<dbReference type="Proteomes" id="UP000623842">
    <property type="component" value="Unassembled WGS sequence"/>
</dbReference>
<organism evidence="2 3">
    <name type="scientific">Thalassotalea marina</name>
    <dbReference type="NCBI Taxonomy" id="1673741"/>
    <lineage>
        <taxon>Bacteria</taxon>
        <taxon>Pseudomonadati</taxon>
        <taxon>Pseudomonadota</taxon>
        <taxon>Gammaproteobacteria</taxon>
        <taxon>Alteromonadales</taxon>
        <taxon>Colwelliaceae</taxon>
        <taxon>Thalassotalea</taxon>
    </lineage>
</organism>
<dbReference type="SUPFAM" id="SSF54593">
    <property type="entry name" value="Glyoxalase/Bleomycin resistance protein/Dihydroxybiphenyl dioxygenase"/>
    <property type="match status" value="1"/>
</dbReference>
<evidence type="ECO:0000313" key="3">
    <source>
        <dbReference type="Proteomes" id="UP000623842"/>
    </source>
</evidence>
<feature type="domain" description="VOC" evidence="1">
    <location>
        <begin position="1"/>
        <end position="122"/>
    </location>
</feature>
<reference evidence="2" key="1">
    <citation type="journal article" date="2014" name="Int. J. Syst. Evol. Microbiol.">
        <title>Complete genome sequence of Corynebacterium casei LMG S-19264T (=DSM 44701T), isolated from a smear-ripened cheese.</title>
        <authorList>
            <consortium name="US DOE Joint Genome Institute (JGI-PGF)"/>
            <person name="Walter F."/>
            <person name="Albersmeier A."/>
            <person name="Kalinowski J."/>
            <person name="Ruckert C."/>
        </authorList>
    </citation>
    <scope>NUCLEOTIDE SEQUENCE</scope>
    <source>
        <strain evidence="2">KCTC 42731</strain>
    </source>
</reference>
<dbReference type="PANTHER" id="PTHR35006:SF1">
    <property type="entry name" value="BLL2941 PROTEIN"/>
    <property type="match status" value="1"/>
</dbReference>
<dbReference type="RefSeq" id="WP_189770107.1">
    <property type="nucleotide sequence ID" value="NZ_BNCK01000004.1"/>
</dbReference>
<dbReference type="AlphaFoldDB" id="A0A919EKM0"/>
<reference evidence="2" key="2">
    <citation type="submission" date="2020-09" db="EMBL/GenBank/DDBJ databases">
        <authorList>
            <person name="Sun Q."/>
            <person name="Kim S."/>
        </authorList>
    </citation>
    <scope>NUCLEOTIDE SEQUENCE</scope>
    <source>
        <strain evidence="2">KCTC 42731</strain>
    </source>
</reference>
<proteinExistence type="predicted"/>
<protein>
    <submittedName>
        <fullName evidence="2">Glyoxalase</fullName>
    </submittedName>
</protein>
<dbReference type="InterPro" id="IPR037523">
    <property type="entry name" value="VOC_core"/>
</dbReference>
<gene>
    <name evidence="2" type="ORF">GCM10017161_20880</name>
</gene>
<dbReference type="InterPro" id="IPR029068">
    <property type="entry name" value="Glyas_Bleomycin-R_OHBP_Dase"/>
</dbReference>
<name>A0A919EKM0_9GAMM</name>